<gene>
    <name evidence="1" type="ORF">Cvel_7736</name>
</gene>
<protein>
    <submittedName>
        <fullName evidence="1">Uncharacterized protein</fullName>
    </submittedName>
</protein>
<dbReference type="AlphaFoldDB" id="A0A0G4HP98"/>
<evidence type="ECO:0000313" key="1">
    <source>
        <dbReference type="EMBL" id="CEM46024.1"/>
    </source>
</evidence>
<sequence length="341" mass="37030">MNYPNMVVALTGGGVPPPSDASLRPPAPPPVTFMEAFSLRAWLRNFSLAFSSVTPVISNDSFKFPPSDIGAASTWIRVPQWSWRNQYGLHDKFYKDHSGSVCPGRYTVYTNTATDRAFTLAGAFDRQDGSDDNEWLTKGVVKHSGLSGSADANVELVLEIPYRIAVSAYSMQSRTGCCEGRSVSKATVWGSNTFGLGPAAWGNSVWTLLGSHENVTNWSQGETKTFSADPSKGFFFQFKFVLKKNSQSDDDFFNMADFDITSAHGDPSLAGTHVEANGKMVSNTCATCVPGTTNVAEGSDEKEEAAFSQELGQEGKERQLLVRKHTYIVQPGPPPISKLIA</sequence>
<proteinExistence type="predicted"/>
<name>A0A0G4HP98_9ALVE</name>
<reference evidence="1" key="1">
    <citation type="submission" date="2014-11" db="EMBL/GenBank/DDBJ databases">
        <authorList>
            <person name="Otto D Thomas"/>
            <person name="Naeem Raeece"/>
        </authorList>
    </citation>
    <scope>NUCLEOTIDE SEQUENCE</scope>
</reference>
<dbReference type="PhylomeDB" id="A0A0G4HP98"/>
<accession>A0A0G4HP98</accession>
<dbReference type="EMBL" id="CDMZ01003345">
    <property type="protein sequence ID" value="CEM46024.1"/>
    <property type="molecule type" value="Genomic_DNA"/>
</dbReference>
<organism evidence="1">
    <name type="scientific">Chromera velia CCMP2878</name>
    <dbReference type="NCBI Taxonomy" id="1169474"/>
    <lineage>
        <taxon>Eukaryota</taxon>
        <taxon>Sar</taxon>
        <taxon>Alveolata</taxon>
        <taxon>Colpodellida</taxon>
        <taxon>Chromeraceae</taxon>
        <taxon>Chromera</taxon>
    </lineage>
</organism>
<dbReference type="VEuPathDB" id="CryptoDB:Cvel_7736"/>